<keyword evidence="7" id="KW-1185">Reference proteome</keyword>
<evidence type="ECO:0000259" key="3">
    <source>
        <dbReference type="Pfam" id="PF20776"/>
    </source>
</evidence>
<reference evidence="6" key="1">
    <citation type="submission" date="2023-06" db="EMBL/GenBank/DDBJ databases">
        <title>Genome-scale phylogeny and comparative genomics of the fungal order Sordariales.</title>
        <authorList>
            <consortium name="Lawrence Berkeley National Laboratory"/>
            <person name="Hensen N."/>
            <person name="Bonometti L."/>
            <person name="Westerberg I."/>
            <person name="Brannstrom I.O."/>
            <person name="Guillou S."/>
            <person name="Cros-Aarteil S."/>
            <person name="Calhoun S."/>
            <person name="Haridas S."/>
            <person name="Kuo A."/>
            <person name="Mondo S."/>
            <person name="Pangilinan J."/>
            <person name="Riley R."/>
            <person name="Labutti K."/>
            <person name="Andreopoulos B."/>
            <person name="Lipzen A."/>
            <person name="Chen C."/>
            <person name="Yanf M."/>
            <person name="Daum C."/>
            <person name="Ng V."/>
            <person name="Clum A."/>
            <person name="Steindorff A."/>
            <person name="Ohm R."/>
            <person name="Martin F."/>
            <person name="Silar P."/>
            <person name="Natvig D."/>
            <person name="Lalanne C."/>
            <person name="Gautier V."/>
            <person name="Ament-Velasquez S.L."/>
            <person name="Kruys A."/>
            <person name="Hutchinson M.I."/>
            <person name="Powell A.J."/>
            <person name="Barry K."/>
            <person name="Miller A.N."/>
            <person name="Grigoriev I.V."/>
            <person name="Debuchy R."/>
            <person name="Gladieux P."/>
            <person name="Thoren M.H."/>
            <person name="Johannesson H."/>
        </authorList>
    </citation>
    <scope>NUCLEOTIDE SEQUENCE</scope>
    <source>
        <strain evidence="6">SMH4607-1</strain>
    </source>
</reference>
<accession>A0AA40B8M6</accession>
<evidence type="ECO:0000313" key="6">
    <source>
        <dbReference type="EMBL" id="KAK0729691.1"/>
    </source>
</evidence>
<proteinExistence type="predicted"/>
<feature type="region of interest" description="Disordered" evidence="1">
    <location>
        <begin position="439"/>
        <end position="461"/>
    </location>
</feature>
<feature type="compositionally biased region" description="Polar residues" evidence="1">
    <location>
        <begin position="9"/>
        <end position="18"/>
    </location>
</feature>
<evidence type="ECO:0000256" key="1">
    <source>
        <dbReference type="SAM" id="MobiDB-lite"/>
    </source>
</evidence>
<feature type="region of interest" description="Disordered" evidence="1">
    <location>
        <begin position="744"/>
        <end position="770"/>
    </location>
</feature>
<organism evidence="6 7">
    <name type="scientific">Lasiosphaeris hirsuta</name>
    <dbReference type="NCBI Taxonomy" id="260670"/>
    <lineage>
        <taxon>Eukaryota</taxon>
        <taxon>Fungi</taxon>
        <taxon>Dikarya</taxon>
        <taxon>Ascomycota</taxon>
        <taxon>Pezizomycotina</taxon>
        <taxon>Sordariomycetes</taxon>
        <taxon>Sordariomycetidae</taxon>
        <taxon>Sordariales</taxon>
        <taxon>Lasiosphaeriaceae</taxon>
        <taxon>Lasiosphaeris</taxon>
    </lineage>
</organism>
<dbReference type="InterPro" id="IPR048401">
    <property type="entry name" value="SLS1_C"/>
</dbReference>
<gene>
    <name evidence="6" type="ORF">B0H67DRAFT_474407</name>
</gene>
<dbReference type="Proteomes" id="UP001172102">
    <property type="component" value="Unassembled WGS sequence"/>
</dbReference>
<dbReference type="Pfam" id="PF20776">
    <property type="entry name" value="SLS1_N"/>
    <property type="match status" value="1"/>
</dbReference>
<evidence type="ECO:0000259" key="4">
    <source>
        <dbReference type="Pfam" id="PF20777"/>
    </source>
</evidence>
<sequence>MVARPRNETPPSLTSEISDQGPDRRVYRARGNRLMAHGEDISVDSLGKPSAAIVMKEKGGPFTIFNEMPELDPDKVPEEETQLASALERESLGASDREILLNIHELQPEGSGALTDEDFNALKDTLADGFTKVQLATYLATARSVEAFGEQSAEAKNTTDPPWIIERRPWMPIATEGIEPTEDALQGYVTKPMLPKQKLAIRIMRECWDVSSQSVDELQGCLELRLRDTEFALLLIGSSRWVQSIARNYLEPGKQIEFFATSKIISIMASQPVAEAVMNELNQTLEKAKTVSFPANLISPKPISPELLDDVGNITNTLVRLDDSGKEILVTWVNLPEPAEGLENLGDIVLRYLLSAFVPNPRASTALRVLPRSRYKQGRYIVKYGCEPLLPWQLRRKKWSRYTCAAPAVLGPRPPMTVSAPIPEDILVRPVEIELPKPEPEPVKRIPFQPPPPTTTTPSDASGWSLQPISQTRAVFGHVLHAQPTPLSAVQTLNRSLPRTFIPITPPLQALAFRSNLHEEGLWHMILVLRFMPAPRQGPSPDGSIPDLTAAAPPLELRLEADHLEIKRIISLSATAAADDVDILFPASPVDVRIQQNLTYMLPGEGIDIHAPAVLSYLERADMRPWVGAIATPPSLEGLALPRRLFRPIFPEEQQPDTENADDSISVNYLYAGISVQRVVTAEYQGFKVGYRSSEAGPRGGKSAELFLDAVAVDLPAIEREQHLVEVAREKRLAEKLRLEKELANTLNGEPPKPFSPAPVVGASPTPQKL</sequence>
<dbReference type="Pfam" id="PF20778">
    <property type="entry name" value="SLS1_C"/>
    <property type="match status" value="1"/>
</dbReference>
<name>A0AA40B8M6_9PEZI</name>
<dbReference type="InterPro" id="IPR048400">
    <property type="entry name" value="SLS1_N"/>
</dbReference>
<dbReference type="InterPro" id="IPR032741">
    <property type="entry name" value="Sls1_KH-1"/>
</dbReference>
<dbReference type="Pfam" id="PF20777">
    <property type="entry name" value="KH_SLS1_2"/>
    <property type="match status" value="1"/>
</dbReference>
<feature type="domain" description="SLS1 first KH" evidence="2">
    <location>
        <begin position="222"/>
        <end position="287"/>
    </location>
</feature>
<feature type="domain" description="SLS1 second KH" evidence="4">
    <location>
        <begin position="295"/>
        <end position="356"/>
    </location>
</feature>
<protein>
    <submittedName>
        <fullName evidence="6">Mitochondrial inner-membrane-bound regulator-domain-containing protein</fullName>
    </submittedName>
</protein>
<comment type="caution">
    <text evidence="6">The sequence shown here is derived from an EMBL/GenBank/DDBJ whole genome shotgun (WGS) entry which is preliminary data.</text>
</comment>
<evidence type="ECO:0000313" key="7">
    <source>
        <dbReference type="Proteomes" id="UP001172102"/>
    </source>
</evidence>
<evidence type="ECO:0000259" key="2">
    <source>
        <dbReference type="Pfam" id="PF14611"/>
    </source>
</evidence>
<evidence type="ECO:0000259" key="5">
    <source>
        <dbReference type="Pfam" id="PF20778"/>
    </source>
</evidence>
<feature type="region of interest" description="Disordered" evidence="1">
    <location>
        <begin position="1"/>
        <end position="22"/>
    </location>
</feature>
<dbReference type="GO" id="GO:0005743">
    <property type="term" value="C:mitochondrial inner membrane"/>
    <property type="evidence" value="ECO:0007669"/>
    <property type="project" value="InterPro"/>
</dbReference>
<feature type="domain" description="SLS1 C-terminal" evidence="5">
    <location>
        <begin position="390"/>
        <end position="717"/>
    </location>
</feature>
<dbReference type="EMBL" id="JAUKUA010000001">
    <property type="protein sequence ID" value="KAK0729691.1"/>
    <property type="molecule type" value="Genomic_DNA"/>
</dbReference>
<dbReference type="InterPro" id="IPR048748">
    <property type="entry name" value="SLS1_KH2"/>
</dbReference>
<feature type="domain" description="SLS1 N-terminal" evidence="3">
    <location>
        <begin position="95"/>
        <end position="212"/>
    </location>
</feature>
<dbReference type="AlphaFoldDB" id="A0AA40B8M6"/>
<dbReference type="Pfam" id="PF14611">
    <property type="entry name" value="KH_SLS1_1"/>
    <property type="match status" value="1"/>
</dbReference>